<proteinExistence type="predicted"/>
<dbReference type="EMBL" id="JAUDUY010000014">
    <property type="protein sequence ID" value="MDM9632779.1"/>
    <property type="molecule type" value="Genomic_DNA"/>
</dbReference>
<dbReference type="Proteomes" id="UP001174839">
    <property type="component" value="Unassembled WGS sequence"/>
</dbReference>
<evidence type="ECO:0008006" key="3">
    <source>
        <dbReference type="Google" id="ProtNLM"/>
    </source>
</evidence>
<comment type="caution">
    <text evidence="1">The sequence shown here is derived from an EMBL/GenBank/DDBJ whole genome shotgun (WGS) entry which is preliminary data.</text>
</comment>
<organism evidence="1 2">
    <name type="scientific">Robiginitalea aurantiaca</name>
    <dbReference type="NCBI Taxonomy" id="3056915"/>
    <lineage>
        <taxon>Bacteria</taxon>
        <taxon>Pseudomonadati</taxon>
        <taxon>Bacteroidota</taxon>
        <taxon>Flavobacteriia</taxon>
        <taxon>Flavobacteriales</taxon>
        <taxon>Flavobacteriaceae</taxon>
        <taxon>Robiginitalea</taxon>
    </lineage>
</organism>
<evidence type="ECO:0000313" key="2">
    <source>
        <dbReference type="Proteomes" id="UP001174839"/>
    </source>
</evidence>
<sequence length="168" mass="18363">MRLLIITLVLLWTTGIQAQPGFKLGLHGGLPINQEGNDAVSLLMGLDTGYLFALGEVVDAGVMVGFINGFPEKFDSGGADLPHIQFLPLAGSFRVWPSRSFSIGADLGYAIGINSGNEGGFYYKPILGYLMGSQTEINLSYTNVDTDFLPWRTVQFGILYTFPQRSRY</sequence>
<accession>A0ABT7WIM3</accession>
<keyword evidence="2" id="KW-1185">Reference proteome</keyword>
<gene>
    <name evidence="1" type="ORF">QU605_14975</name>
</gene>
<name>A0ABT7WIM3_9FLAO</name>
<protein>
    <recommendedName>
        <fullName evidence="3">Outer membrane protein beta-barrel domain-containing protein</fullName>
    </recommendedName>
</protein>
<reference evidence="1" key="1">
    <citation type="submission" date="2023-06" db="EMBL/GenBank/DDBJ databases">
        <title>Robiginitalea aurantiacus sp. nov. and Algoriphagus sediminis sp. nov., isolated from coastal sediment.</title>
        <authorList>
            <person name="Zhou Z.Y."/>
            <person name="An J."/>
            <person name="Jia Y.W."/>
            <person name="Du Z.J."/>
        </authorList>
    </citation>
    <scope>NUCLEOTIDE SEQUENCE</scope>
    <source>
        <strain evidence="1">M39</strain>
    </source>
</reference>
<dbReference type="RefSeq" id="WP_289726142.1">
    <property type="nucleotide sequence ID" value="NZ_JAUDUY010000014.1"/>
</dbReference>
<evidence type="ECO:0000313" key="1">
    <source>
        <dbReference type="EMBL" id="MDM9632779.1"/>
    </source>
</evidence>